<dbReference type="Pfam" id="PF07985">
    <property type="entry name" value="SRR1"/>
    <property type="match status" value="1"/>
</dbReference>
<dbReference type="AlphaFoldDB" id="A0AAN9UXX1"/>
<gene>
    <name evidence="2" type="ORF">SLS62_001614</name>
</gene>
<feature type="domain" description="SRR1-like" evidence="1">
    <location>
        <begin position="167"/>
        <end position="283"/>
    </location>
</feature>
<reference evidence="2 3" key="1">
    <citation type="submission" date="2024-02" db="EMBL/GenBank/DDBJ databases">
        <title>De novo assembly and annotation of 12 fungi associated with fruit tree decline syndrome in Ontario, Canada.</title>
        <authorList>
            <person name="Sulman M."/>
            <person name="Ellouze W."/>
            <person name="Ilyukhin E."/>
        </authorList>
    </citation>
    <scope>NUCLEOTIDE SEQUENCE [LARGE SCALE GENOMIC DNA]</scope>
    <source>
        <strain evidence="2 3">M11/M66-122</strain>
    </source>
</reference>
<dbReference type="Proteomes" id="UP001320420">
    <property type="component" value="Unassembled WGS sequence"/>
</dbReference>
<evidence type="ECO:0000313" key="2">
    <source>
        <dbReference type="EMBL" id="KAK7756388.1"/>
    </source>
</evidence>
<sequence length="354" mass="39922">MSTSNTEAQRRREAVHTAQQELQNLYFGGVALYSKETIQLIINRLAQYLLNQPLNSIPIPDIRGNETEVVVFPTYMCQLGGPGNWRKAEADIIFYSIQELLEDTRHRDASSVYQSISVGYPDAKPCNEYGELQQYETLPVDDLDTLLETHRGVWEESEEFWQLKDIITSQPALAKVDKIVAFACGSLMDPSAAIDPDHMVQHAMLFSMRTFINEMKEELPSSAGEEVKIILQEPAYTDEDKVVLARAGATIVESPRAFLDVDERTLVVSISPNIPVRQIVADIARPAGMIYYNDKNEWVHWPNGVMPSLSTDPWSPRVAKMLERYAEIELPYPRRTRKIVLWARQPAAAAGGGL</sequence>
<proteinExistence type="predicted"/>
<protein>
    <recommendedName>
        <fullName evidence="1">SRR1-like domain-containing protein</fullName>
    </recommendedName>
</protein>
<dbReference type="InterPro" id="IPR012942">
    <property type="entry name" value="SRR1-like"/>
</dbReference>
<evidence type="ECO:0000259" key="1">
    <source>
        <dbReference type="Pfam" id="PF07985"/>
    </source>
</evidence>
<accession>A0AAN9UXX1</accession>
<evidence type="ECO:0000313" key="3">
    <source>
        <dbReference type="Proteomes" id="UP001320420"/>
    </source>
</evidence>
<name>A0AAN9UXX1_9PEZI</name>
<dbReference type="PANTHER" id="PTHR42080:SF3">
    <property type="entry name" value="SRR1-LIKE DOMAIN-CONTAINING PROTEIN"/>
    <property type="match status" value="1"/>
</dbReference>
<dbReference type="PANTHER" id="PTHR42080">
    <property type="entry name" value="SRR1 DOMAIN-CONTAINING PROTEIN"/>
    <property type="match status" value="1"/>
</dbReference>
<dbReference type="EMBL" id="JAKJXP020000007">
    <property type="protein sequence ID" value="KAK7756388.1"/>
    <property type="molecule type" value="Genomic_DNA"/>
</dbReference>
<keyword evidence="3" id="KW-1185">Reference proteome</keyword>
<comment type="caution">
    <text evidence="2">The sequence shown here is derived from an EMBL/GenBank/DDBJ whole genome shotgun (WGS) entry which is preliminary data.</text>
</comment>
<organism evidence="2 3">
    <name type="scientific">Diatrype stigma</name>
    <dbReference type="NCBI Taxonomy" id="117547"/>
    <lineage>
        <taxon>Eukaryota</taxon>
        <taxon>Fungi</taxon>
        <taxon>Dikarya</taxon>
        <taxon>Ascomycota</taxon>
        <taxon>Pezizomycotina</taxon>
        <taxon>Sordariomycetes</taxon>
        <taxon>Xylariomycetidae</taxon>
        <taxon>Xylariales</taxon>
        <taxon>Diatrypaceae</taxon>
        <taxon>Diatrype</taxon>
    </lineage>
</organism>